<dbReference type="Proteomes" id="UP000019146">
    <property type="component" value="Plasmid unnamed"/>
</dbReference>
<evidence type="ECO:0000313" key="2">
    <source>
        <dbReference type="Proteomes" id="UP000019146"/>
    </source>
</evidence>
<proteinExistence type="predicted"/>
<evidence type="ECO:0000313" key="1">
    <source>
        <dbReference type="EMBL" id="ALL70723.1"/>
    </source>
</evidence>
<dbReference type="AlphaFoldDB" id="A0A0P0RP15"/>
<name>A0A0P0RP15_9BURK</name>
<dbReference type="KEGG" id="bcai:K788_0004308"/>
<geneLocation type="plasmid" evidence="2"/>
<keyword evidence="1" id="KW-0614">Plasmid</keyword>
<gene>
    <name evidence="1" type="ORF">K788_0004308</name>
</gene>
<reference evidence="1 2" key="1">
    <citation type="journal article" date="2014" name="Genome Announc.">
        <title>Draft Genome Sequence of the Haloacid-Degrading Burkholderia caribensis Strain MBA4.</title>
        <authorList>
            <person name="Pan Y."/>
            <person name="Kong K.F."/>
            <person name="Tsang J.S."/>
        </authorList>
    </citation>
    <scope>NUCLEOTIDE SEQUENCE [LARGE SCALE GENOMIC DNA]</scope>
    <source>
        <strain evidence="1 2">MBA4</strain>
        <plasmid evidence="2">Plasmid</plasmid>
    </source>
</reference>
<accession>A0A0P0RP15</accession>
<sequence>MSRIPFQFLTGYADGHVAGNWAGFSAWQRKNPIRSALIVSRLPFVLLYLSFERGRLLTLPNETA</sequence>
<organism evidence="1 2">
    <name type="scientific">Paraburkholderia caribensis MBA4</name>
    <dbReference type="NCBI Taxonomy" id="1323664"/>
    <lineage>
        <taxon>Bacteria</taxon>
        <taxon>Pseudomonadati</taxon>
        <taxon>Pseudomonadota</taxon>
        <taxon>Betaproteobacteria</taxon>
        <taxon>Burkholderiales</taxon>
        <taxon>Burkholderiaceae</taxon>
        <taxon>Paraburkholderia</taxon>
    </lineage>
</organism>
<protein>
    <submittedName>
        <fullName evidence="1">Uncharacterized protein</fullName>
    </submittedName>
</protein>
<dbReference type="EMBL" id="CP012748">
    <property type="protein sequence ID" value="ALL70723.1"/>
    <property type="molecule type" value="Genomic_DNA"/>
</dbReference>